<protein>
    <recommendedName>
        <fullName evidence="5">Lipoprotein SmpA/OmlA domain-containing protein</fullName>
    </recommendedName>
</protein>
<dbReference type="PROSITE" id="PS51257">
    <property type="entry name" value="PROKAR_LIPOPROTEIN"/>
    <property type="match status" value="1"/>
</dbReference>
<keyword evidence="1 2" id="KW-0732">Signal</keyword>
<dbReference type="InterPro" id="IPR037873">
    <property type="entry name" value="BamE-like"/>
</dbReference>
<evidence type="ECO:0008006" key="5">
    <source>
        <dbReference type="Google" id="ProtNLM"/>
    </source>
</evidence>
<evidence type="ECO:0000313" key="4">
    <source>
        <dbReference type="Proteomes" id="UP001254608"/>
    </source>
</evidence>
<dbReference type="Proteomes" id="UP001254608">
    <property type="component" value="Unassembled WGS sequence"/>
</dbReference>
<gene>
    <name evidence="3" type="ORF">RM530_02540</name>
</gene>
<feature type="chain" id="PRO_5047415281" description="Lipoprotein SmpA/OmlA domain-containing protein" evidence="2">
    <location>
        <begin position="28"/>
        <end position="97"/>
    </location>
</feature>
<organism evidence="3 4">
    <name type="scientific">Banduia mediterranea</name>
    <dbReference type="NCBI Taxonomy" id="3075609"/>
    <lineage>
        <taxon>Bacteria</taxon>
        <taxon>Pseudomonadati</taxon>
        <taxon>Pseudomonadota</taxon>
        <taxon>Gammaproteobacteria</taxon>
        <taxon>Nevskiales</taxon>
        <taxon>Algiphilaceae</taxon>
        <taxon>Banduia</taxon>
    </lineage>
</organism>
<evidence type="ECO:0000256" key="1">
    <source>
        <dbReference type="ARBA" id="ARBA00022729"/>
    </source>
</evidence>
<sequence length="97" mass="10573">MTQRHTFRQALAVALLVLLAACSKLTAANYDRVETGMSPQQVHDILGAPDEVGGGTLANFEVRNEVWRGHGQEIQISFLNGKVMRKWIGKPDSAASP</sequence>
<evidence type="ECO:0000313" key="3">
    <source>
        <dbReference type="EMBL" id="MDT0496245.1"/>
    </source>
</evidence>
<evidence type="ECO:0000256" key="2">
    <source>
        <dbReference type="SAM" id="SignalP"/>
    </source>
</evidence>
<keyword evidence="4" id="KW-1185">Reference proteome</keyword>
<reference evidence="3 4" key="1">
    <citation type="submission" date="2023-09" db="EMBL/GenBank/DDBJ databases">
        <authorList>
            <person name="Rey-Velasco X."/>
        </authorList>
    </citation>
    <scope>NUCLEOTIDE SEQUENCE [LARGE SCALE GENOMIC DNA]</scope>
    <source>
        <strain evidence="3 4">W345</strain>
    </source>
</reference>
<dbReference type="RefSeq" id="WP_311363634.1">
    <property type="nucleotide sequence ID" value="NZ_JAVRIC010000002.1"/>
</dbReference>
<dbReference type="Gene3D" id="3.30.1450.10">
    <property type="match status" value="1"/>
</dbReference>
<name>A0ABU2WEG7_9GAMM</name>
<dbReference type="EMBL" id="JAVRIC010000002">
    <property type="protein sequence ID" value="MDT0496245.1"/>
    <property type="molecule type" value="Genomic_DNA"/>
</dbReference>
<feature type="signal peptide" evidence="2">
    <location>
        <begin position="1"/>
        <end position="27"/>
    </location>
</feature>
<comment type="caution">
    <text evidence="3">The sequence shown here is derived from an EMBL/GenBank/DDBJ whole genome shotgun (WGS) entry which is preliminary data.</text>
</comment>
<proteinExistence type="predicted"/>
<accession>A0ABU2WEG7</accession>